<dbReference type="EMBL" id="CATQJA010002706">
    <property type="protein sequence ID" value="CAJ0585469.1"/>
    <property type="molecule type" value="Genomic_DNA"/>
</dbReference>
<dbReference type="Proteomes" id="UP001177023">
    <property type="component" value="Unassembled WGS sequence"/>
</dbReference>
<gene>
    <name evidence="3" type="ORF">MSPICULIGERA_LOCUS23491</name>
</gene>
<dbReference type="PROSITE" id="PS50020">
    <property type="entry name" value="WW_DOMAIN_2"/>
    <property type="match status" value="1"/>
</dbReference>
<evidence type="ECO:0000313" key="3">
    <source>
        <dbReference type="EMBL" id="CAJ0585469.1"/>
    </source>
</evidence>
<evidence type="ECO:0000256" key="1">
    <source>
        <dbReference type="SAM" id="MobiDB-lite"/>
    </source>
</evidence>
<proteinExistence type="predicted"/>
<protein>
    <recommendedName>
        <fullName evidence="2">WW domain-containing protein</fullName>
    </recommendedName>
</protein>
<reference evidence="3" key="1">
    <citation type="submission" date="2023-06" db="EMBL/GenBank/DDBJ databases">
        <authorList>
            <person name="Delattre M."/>
        </authorList>
    </citation>
    <scope>NUCLEOTIDE SEQUENCE</scope>
    <source>
        <strain evidence="3">AF72</strain>
    </source>
</reference>
<comment type="caution">
    <text evidence="3">The sequence shown here is derived from an EMBL/GenBank/DDBJ whole genome shotgun (WGS) entry which is preliminary data.</text>
</comment>
<dbReference type="Pfam" id="PF13638">
    <property type="entry name" value="PIN_4"/>
    <property type="match status" value="1"/>
</dbReference>
<evidence type="ECO:0000313" key="4">
    <source>
        <dbReference type="Proteomes" id="UP001177023"/>
    </source>
</evidence>
<dbReference type="InterPro" id="IPR001202">
    <property type="entry name" value="WW_dom"/>
</dbReference>
<feature type="domain" description="WW" evidence="2">
    <location>
        <begin position="52"/>
        <end position="85"/>
    </location>
</feature>
<dbReference type="AlphaFoldDB" id="A0AA36G9U2"/>
<name>A0AA36G9U2_9BILA</name>
<evidence type="ECO:0000259" key="2">
    <source>
        <dbReference type="PROSITE" id="PS50020"/>
    </source>
</evidence>
<sequence>MEPRRVNVQGLAFPWIGYDIGDVRYYVNAKTKETSLDLTLSPKPSQRVYDDANIPYPWIAFEAKSRKLNYYSHPDGSSIWKIPNPDQGDKVPIPPALVPKPSTTSTAPFDPSSRKKPHKKSEGNLGKLHPKLPTFKKKQNEKQILNLSPLKKEKCRSQIKKLFGQDTTEPAPIPEDAMEVDGLFPAVNDKFSFIVTCDTCSLLRDPGILPFLTSRKIAVFISRTVQSELERLKRKPELMKTLACVNNVLRGMTSPLSVTYSELAILEHSGRVDTASDNDGKILQRALDLIKLVEGTCPLKVILLTEDNIFGVRTNSYSDQGLISLNVKNLRRLVLHEEERIGGLANFEPSLDAVTISMLRTKLRTSEAELPREKIPATGRVSNVASPVARHIPQHKRAQAQADPGKEEAIVDEFTRFLEGVVNELTSRFKAAPNYGRKVEISAHMRRLQRVAHNFATSRDRRDWFVFIEAFEEVYISLEGDRQILENWKAPESRHLLLTYLEEHRLDVIAHISVFANDEQHILKADYFDDLIETD</sequence>
<organism evidence="3 4">
    <name type="scientific">Mesorhabditis spiculigera</name>
    <dbReference type="NCBI Taxonomy" id="96644"/>
    <lineage>
        <taxon>Eukaryota</taxon>
        <taxon>Metazoa</taxon>
        <taxon>Ecdysozoa</taxon>
        <taxon>Nematoda</taxon>
        <taxon>Chromadorea</taxon>
        <taxon>Rhabditida</taxon>
        <taxon>Rhabditina</taxon>
        <taxon>Rhabditomorpha</taxon>
        <taxon>Rhabditoidea</taxon>
        <taxon>Rhabditidae</taxon>
        <taxon>Mesorhabditinae</taxon>
        <taxon>Mesorhabditis</taxon>
    </lineage>
</organism>
<feature type="region of interest" description="Disordered" evidence="1">
    <location>
        <begin position="80"/>
        <end position="132"/>
    </location>
</feature>
<accession>A0AA36G9U2</accession>
<keyword evidence="4" id="KW-1185">Reference proteome</keyword>
<dbReference type="InterPro" id="IPR002716">
    <property type="entry name" value="PIN_dom"/>
</dbReference>
<feature type="non-terminal residue" evidence="3">
    <location>
        <position position="535"/>
    </location>
</feature>